<protein>
    <recommendedName>
        <fullName evidence="3">BFN domain-containing protein</fullName>
    </recommendedName>
</protein>
<gene>
    <name evidence="4" type="ORF">GOP47_0025705</name>
</gene>
<keyword evidence="5" id="KW-1185">Reference proteome</keyword>
<dbReference type="SUPFAM" id="SSF103256">
    <property type="entry name" value="Hypothetical protein TM0160"/>
    <property type="match status" value="1"/>
</dbReference>
<dbReference type="PANTHER" id="PTHR15160">
    <property type="entry name" value="VON HIPPEL-LINDAU PROTEIN"/>
    <property type="match status" value="1"/>
</dbReference>
<dbReference type="GO" id="GO:0005634">
    <property type="term" value="C:nucleus"/>
    <property type="evidence" value="ECO:0007669"/>
    <property type="project" value="TreeGrafter"/>
</dbReference>
<dbReference type="Proteomes" id="UP000886520">
    <property type="component" value="Chromosome 25"/>
</dbReference>
<dbReference type="Pfam" id="PF02577">
    <property type="entry name" value="BFN_dom"/>
    <property type="match status" value="1"/>
</dbReference>
<organism evidence="4 5">
    <name type="scientific">Adiantum capillus-veneris</name>
    <name type="common">Maidenhair fern</name>
    <dbReference type="NCBI Taxonomy" id="13818"/>
    <lineage>
        <taxon>Eukaryota</taxon>
        <taxon>Viridiplantae</taxon>
        <taxon>Streptophyta</taxon>
        <taxon>Embryophyta</taxon>
        <taxon>Tracheophyta</taxon>
        <taxon>Polypodiopsida</taxon>
        <taxon>Polypodiidae</taxon>
        <taxon>Polypodiales</taxon>
        <taxon>Pteridineae</taxon>
        <taxon>Pteridaceae</taxon>
        <taxon>Vittarioideae</taxon>
        <taxon>Adiantum</taxon>
    </lineage>
</organism>
<dbReference type="GO" id="GO:0030891">
    <property type="term" value="C:VCB complex"/>
    <property type="evidence" value="ECO:0007669"/>
    <property type="project" value="TreeGrafter"/>
</dbReference>
<name>A0A9D4U381_ADICA</name>
<dbReference type="PROSITE" id="PS51658">
    <property type="entry name" value="BFN"/>
    <property type="match status" value="1"/>
</dbReference>
<feature type="domain" description="BFN" evidence="3">
    <location>
        <begin position="114"/>
        <end position="254"/>
    </location>
</feature>
<dbReference type="EMBL" id="JABFUD020000025">
    <property type="protein sequence ID" value="KAI5059386.1"/>
    <property type="molecule type" value="Genomic_DNA"/>
</dbReference>
<dbReference type="InterPro" id="IPR036104">
    <property type="entry name" value="BFN_sf"/>
</dbReference>
<dbReference type="GO" id="GO:0016567">
    <property type="term" value="P:protein ubiquitination"/>
    <property type="evidence" value="ECO:0007669"/>
    <property type="project" value="TreeGrafter"/>
</dbReference>
<evidence type="ECO:0000259" key="3">
    <source>
        <dbReference type="PROSITE" id="PS51658"/>
    </source>
</evidence>
<evidence type="ECO:0000256" key="2">
    <source>
        <dbReference type="ARBA" id="ARBA00025428"/>
    </source>
</evidence>
<dbReference type="AlphaFoldDB" id="A0A9D4U381"/>
<evidence type="ECO:0000313" key="4">
    <source>
        <dbReference type="EMBL" id="KAI5059386.1"/>
    </source>
</evidence>
<proteinExistence type="inferred from homology"/>
<dbReference type="Gene3D" id="3.10.690.10">
    <property type="entry name" value="Bifunctional nuclease domain"/>
    <property type="match status" value="1"/>
</dbReference>
<comment type="caution">
    <text evidence="4">The sequence shown here is derived from an EMBL/GenBank/DDBJ whole genome shotgun (WGS) entry which is preliminary data.</text>
</comment>
<reference evidence="4" key="1">
    <citation type="submission" date="2021-01" db="EMBL/GenBank/DDBJ databases">
        <title>Adiantum capillus-veneris genome.</title>
        <authorList>
            <person name="Fang Y."/>
            <person name="Liao Q."/>
        </authorList>
    </citation>
    <scope>NUCLEOTIDE SEQUENCE</scope>
    <source>
        <strain evidence="4">H3</strain>
        <tissue evidence="4">Leaf</tissue>
    </source>
</reference>
<dbReference type="OrthoDB" id="566255at2759"/>
<accession>A0A9D4U381</accession>
<evidence type="ECO:0000256" key="1">
    <source>
        <dbReference type="ARBA" id="ARBA00009095"/>
    </source>
</evidence>
<sequence>MDSLLSSSSSSCQPSLDFSCGRRFCALSASSSGRNLLFPGRTNSFSFSLPSHRSARFPCIRCCSSSQDSSSSSSSSNAAGGWDNDDCNYLEAQVVDAVSLLPSQGHLYMTLSDGGEVEVDHVKPPKRPLLFRSRNPSIFLKIVSEPDLILPIIVRDSAIDMLMSALHGEEKVLRPNQYHIMRDLVGNLDFEVRMVRITERINDTYISRIYVGKPGHKEMQSVDARPSDAVNLAVRCKAPIYVHKDLVASDAVKPVVVSSQATDMAINSNSGDNLDIPSDGEDLVAEEMTLVKSMHLAIVEERYADAARWRDELNSFRSKRLTMKEQILTVEFFTLPSLMRQHGHSLEERLQIFHERQPKIFHFRRETPNFPRKPA</sequence>
<dbReference type="GO" id="GO:0004518">
    <property type="term" value="F:nuclease activity"/>
    <property type="evidence" value="ECO:0007669"/>
    <property type="project" value="InterPro"/>
</dbReference>
<comment type="function">
    <text evidence="2">Bifunctional nuclease with both RNase and DNase activities. Involved in basal defense response. Participates in abscisic acid-derived callose deposition following infection by a necrotrophic pathogen.</text>
</comment>
<comment type="similarity">
    <text evidence="1">Belongs to the bifunctional nuclease family.</text>
</comment>
<dbReference type="InterPro" id="IPR003729">
    <property type="entry name" value="Bi_nuclease_dom"/>
</dbReference>
<evidence type="ECO:0000313" key="5">
    <source>
        <dbReference type="Proteomes" id="UP000886520"/>
    </source>
</evidence>
<dbReference type="PANTHER" id="PTHR15160:SF1">
    <property type="entry name" value="VON HIPPEL-LINDAU DISEASE TUMOR SUPPRESSOR"/>
    <property type="match status" value="1"/>
</dbReference>